<dbReference type="PANTHER" id="PTHR43065:SF16">
    <property type="entry name" value="SENSORY HISTIDINE KINASE_PHOSPHATASE NTRB"/>
    <property type="match status" value="1"/>
</dbReference>
<comment type="catalytic activity">
    <reaction evidence="1">
        <text>ATP + protein L-histidine = ADP + protein N-phospho-L-histidine.</text>
        <dbReference type="EC" id="2.7.13.3"/>
    </reaction>
</comment>
<dbReference type="EC" id="2.7.13.3" evidence="2"/>
<dbReference type="InterPro" id="IPR035965">
    <property type="entry name" value="PAS-like_dom_sf"/>
</dbReference>
<keyword evidence="4" id="KW-0808">Transferase</keyword>
<evidence type="ECO:0000256" key="4">
    <source>
        <dbReference type="ARBA" id="ARBA00022679"/>
    </source>
</evidence>
<evidence type="ECO:0000256" key="7">
    <source>
        <dbReference type="ARBA" id="ARBA00022840"/>
    </source>
</evidence>
<dbReference type="NCBIfam" id="NF008293">
    <property type="entry name" value="PRK11073.1"/>
    <property type="match status" value="1"/>
</dbReference>
<dbReference type="PRINTS" id="PR00344">
    <property type="entry name" value="BCTRLSENSOR"/>
</dbReference>
<evidence type="ECO:0000256" key="1">
    <source>
        <dbReference type="ARBA" id="ARBA00000085"/>
    </source>
</evidence>
<dbReference type="Proteomes" id="UP000191980">
    <property type="component" value="Unassembled WGS sequence"/>
</dbReference>
<evidence type="ECO:0000256" key="6">
    <source>
        <dbReference type="ARBA" id="ARBA00022777"/>
    </source>
</evidence>
<dbReference type="Gene3D" id="3.30.565.10">
    <property type="entry name" value="Histidine kinase-like ATPase, C-terminal domain"/>
    <property type="match status" value="1"/>
</dbReference>
<dbReference type="InterPro" id="IPR036097">
    <property type="entry name" value="HisK_dim/P_sf"/>
</dbReference>
<dbReference type="Gene3D" id="1.10.287.130">
    <property type="match status" value="1"/>
</dbReference>
<dbReference type="CDD" id="cd00082">
    <property type="entry name" value="HisKA"/>
    <property type="match status" value="1"/>
</dbReference>
<dbReference type="STRING" id="1420851.AU255_06545"/>
<dbReference type="SUPFAM" id="SSF47384">
    <property type="entry name" value="Homodimeric domain of signal transducing histidine kinase"/>
    <property type="match status" value="1"/>
</dbReference>
<dbReference type="InterPro" id="IPR036890">
    <property type="entry name" value="HATPase_C_sf"/>
</dbReference>
<dbReference type="PROSITE" id="PS50109">
    <property type="entry name" value="HIS_KIN"/>
    <property type="match status" value="1"/>
</dbReference>
<dbReference type="InterPro" id="IPR013767">
    <property type="entry name" value="PAS_fold"/>
</dbReference>
<dbReference type="SUPFAM" id="SSF55874">
    <property type="entry name" value="ATPase domain of HSP90 chaperone/DNA topoisomerase II/histidine kinase"/>
    <property type="match status" value="1"/>
</dbReference>
<dbReference type="SUPFAM" id="SSF55785">
    <property type="entry name" value="PYP-like sensor domain (PAS domain)"/>
    <property type="match status" value="1"/>
</dbReference>
<comment type="caution">
    <text evidence="10">The sequence shown here is derived from an EMBL/GenBank/DDBJ whole genome shotgun (WGS) entry which is preliminary data.</text>
</comment>
<proteinExistence type="predicted"/>
<dbReference type="EMBL" id="LPUF01000001">
    <property type="protein sequence ID" value="OQK17528.1"/>
    <property type="molecule type" value="Genomic_DNA"/>
</dbReference>
<keyword evidence="6 10" id="KW-0418">Kinase</keyword>
<keyword evidence="8" id="KW-0902">Two-component regulatory system</keyword>
<evidence type="ECO:0000313" key="11">
    <source>
        <dbReference type="Proteomes" id="UP000191980"/>
    </source>
</evidence>
<evidence type="ECO:0000256" key="2">
    <source>
        <dbReference type="ARBA" id="ARBA00012438"/>
    </source>
</evidence>
<dbReference type="SMART" id="SM00387">
    <property type="entry name" value="HATPase_c"/>
    <property type="match status" value="1"/>
</dbReference>
<keyword evidence="5" id="KW-0547">Nucleotide-binding</keyword>
<dbReference type="GO" id="GO:0000155">
    <property type="term" value="F:phosphorelay sensor kinase activity"/>
    <property type="evidence" value="ECO:0007669"/>
    <property type="project" value="InterPro"/>
</dbReference>
<protein>
    <recommendedName>
        <fullName evidence="2">histidine kinase</fullName>
        <ecNumber evidence="2">2.7.13.3</ecNumber>
    </recommendedName>
</protein>
<dbReference type="SMART" id="SM00388">
    <property type="entry name" value="HisKA"/>
    <property type="match status" value="1"/>
</dbReference>
<accession>A0A1V8M7N0</accession>
<sequence length="348" mass="39475">MHKKILDNINEAILLFNRDLKLIYINTAGEVLFEDSARHLLDKSAKDIFGADLSLTDDLLQCIEHNEGFFDRELTLNLFHKNITISFSATPILENQQEAEVLIELQQLDRHLRISKEEQLIAQEHTSRMLMRGFAHEIKNPLGGLRGAAQLLEIELQQDDLKEYTRIIIEEANRMKALMDKMLGPNKLPNKVALNIHETLERVRQLVQAEVSDSITIKRDYDPSIPELKADKNQLIQAFLNIVRNATQAIQNTGEITLRTRIYRQMTIAGNRHKLAARIDIIDNGSGIKPELMNQIFYPMITGHSDGTGLGLPISQSIINQYNGIIECTSTAENTIFSIYLPVGNVND</sequence>
<feature type="domain" description="Histidine kinase" evidence="9">
    <location>
        <begin position="133"/>
        <end position="345"/>
    </location>
</feature>
<evidence type="ECO:0000256" key="5">
    <source>
        <dbReference type="ARBA" id="ARBA00022741"/>
    </source>
</evidence>
<dbReference type="InterPro" id="IPR003661">
    <property type="entry name" value="HisK_dim/P_dom"/>
</dbReference>
<dbReference type="OrthoDB" id="9789238at2"/>
<evidence type="ECO:0000313" key="10">
    <source>
        <dbReference type="EMBL" id="OQK17528.1"/>
    </source>
</evidence>
<keyword evidence="3" id="KW-0597">Phosphoprotein</keyword>
<dbReference type="Pfam" id="PF02518">
    <property type="entry name" value="HATPase_c"/>
    <property type="match status" value="1"/>
</dbReference>
<evidence type="ECO:0000256" key="3">
    <source>
        <dbReference type="ARBA" id="ARBA00022553"/>
    </source>
</evidence>
<keyword evidence="11" id="KW-1185">Reference proteome</keyword>
<gene>
    <name evidence="10" type="ORF">AU255_06545</name>
</gene>
<dbReference type="RefSeq" id="WP_080522138.1">
    <property type="nucleotide sequence ID" value="NZ_LPUF01000001.1"/>
</dbReference>
<dbReference type="InterPro" id="IPR003594">
    <property type="entry name" value="HATPase_dom"/>
</dbReference>
<reference evidence="10 11" key="1">
    <citation type="submission" date="2015-12" db="EMBL/GenBank/DDBJ databases">
        <authorList>
            <person name="Shamseldin A."/>
            <person name="Moawad H."/>
            <person name="Abd El-Rahim W.M."/>
            <person name="Sadowsky M.J."/>
        </authorList>
    </citation>
    <scope>NUCLEOTIDE SEQUENCE [LARGE SCALE GENOMIC DNA]</scope>
    <source>
        <strain evidence="10 11">WF1</strain>
    </source>
</reference>
<organism evidence="10 11">
    <name type="scientific">Methyloprofundus sedimenti</name>
    <dbReference type="NCBI Taxonomy" id="1420851"/>
    <lineage>
        <taxon>Bacteria</taxon>
        <taxon>Pseudomonadati</taxon>
        <taxon>Pseudomonadota</taxon>
        <taxon>Gammaproteobacteria</taxon>
        <taxon>Methylococcales</taxon>
        <taxon>Methylococcaceae</taxon>
        <taxon>Methyloprofundus</taxon>
    </lineage>
</organism>
<dbReference type="GO" id="GO:0005524">
    <property type="term" value="F:ATP binding"/>
    <property type="evidence" value="ECO:0007669"/>
    <property type="project" value="UniProtKB-KW"/>
</dbReference>
<dbReference type="InterPro" id="IPR005467">
    <property type="entry name" value="His_kinase_dom"/>
</dbReference>
<dbReference type="Pfam" id="PF00989">
    <property type="entry name" value="PAS"/>
    <property type="match status" value="1"/>
</dbReference>
<dbReference type="Gene3D" id="3.30.450.20">
    <property type="entry name" value="PAS domain"/>
    <property type="match status" value="1"/>
</dbReference>
<keyword evidence="7" id="KW-0067">ATP-binding</keyword>
<dbReference type="GO" id="GO:0006355">
    <property type="term" value="P:regulation of DNA-templated transcription"/>
    <property type="evidence" value="ECO:0007669"/>
    <property type="project" value="InterPro"/>
</dbReference>
<evidence type="ECO:0000256" key="8">
    <source>
        <dbReference type="ARBA" id="ARBA00023012"/>
    </source>
</evidence>
<evidence type="ECO:0000259" key="9">
    <source>
        <dbReference type="PROSITE" id="PS50109"/>
    </source>
</evidence>
<dbReference type="InterPro" id="IPR004358">
    <property type="entry name" value="Sig_transdc_His_kin-like_C"/>
</dbReference>
<name>A0A1V8M7N0_9GAMM</name>
<dbReference type="Pfam" id="PF00512">
    <property type="entry name" value="HisKA"/>
    <property type="match status" value="1"/>
</dbReference>
<dbReference type="PANTHER" id="PTHR43065">
    <property type="entry name" value="SENSOR HISTIDINE KINASE"/>
    <property type="match status" value="1"/>
</dbReference>
<dbReference type="AlphaFoldDB" id="A0A1V8M7N0"/>